<keyword evidence="6 9" id="KW-0186">Copper</keyword>
<dbReference type="InterPro" id="IPR015800">
    <property type="entry name" value="Cu_amine_oxidase_N2"/>
</dbReference>
<evidence type="ECO:0000313" key="14">
    <source>
        <dbReference type="Proteomes" id="UP000799772"/>
    </source>
</evidence>
<dbReference type="PROSITE" id="PS01164">
    <property type="entry name" value="COPPER_AMINE_OXID_1"/>
    <property type="match status" value="1"/>
</dbReference>
<dbReference type="PRINTS" id="PR00766">
    <property type="entry name" value="CUDAOXIDASE"/>
</dbReference>
<dbReference type="SUPFAM" id="SSF49998">
    <property type="entry name" value="Amine oxidase catalytic domain"/>
    <property type="match status" value="1"/>
</dbReference>
<evidence type="ECO:0000256" key="4">
    <source>
        <dbReference type="ARBA" id="ARBA00022772"/>
    </source>
</evidence>
<accession>A0A9P4MC55</accession>
<evidence type="ECO:0000256" key="6">
    <source>
        <dbReference type="ARBA" id="ARBA00023008"/>
    </source>
</evidence>
<comment type="cofactor">
    <cofactor evidence="9">
        <name>Cu cation</name>
        <dbReference type="ChEBI" id="CHEBI:23378"/>
    </cofactor>
    <text evidence="9">Contains 1 topaquinone per subunit.</text>
</comment>
<dbReference type="GO" id="GO:0009308">
    <property type="term" value="P:amine metabolic process"/>
    <property type="evidence" value="ECO:0007669"/>
    <property type="project" value="UniProtKB-UniRule"/>
</dbReference>
<dbReference type="GO" id="GO:0008131">
    <property type="term" value="F:primary methylamine oxidase activity"/>
    <property type="evidence" value="ECO:0007669"/>
    <property type="project" value="InterPro"/>
</dbReference>
<evidence type="ECO:0000256" key="3">
    <source>
        <dbReference type="ARBA" id="ARBA00022723"/>
    </source>
</evidence>
<comment type="PTM">
    <text evidence="8 9">Topaquinone (TPQ) is generated by copper-dependent autoxidation of a specific tyrosyl residue.</text>
</comment>
<comment type="cofactor">
    <cofactor evidence="1">
        <name>Cu cation</name>
        <dbReference type="ChEBI" id="CHEBI:23378"/>
    </cofactor>
</comment>
<dbReference type="Gene3D" id="3.10.450.40">
    <property type="match status" value="2"/>
</dbReference>
<feature type="domain" description="DUF1965" evidence="12">
    <location>
        <begin position="242"/>
        <end position="303"/>
    </location>
</feature>
<dbReference type="SUPFAM" id="SSF54416">
    <property type="entry name" value="Amine oxidase N-terminal region"/>
    <property type="match status" value="2"/>
</dbReference>
<dbReference type="PANTHER" id="PTHR10638:SF20">
    <property type="entry name" value="AMINE OXIDASE"/>
    <property type="match status" value="1"/>
</dbReference>
<dbReference type="InterPro" id="IPR049948">
    <property type="entry name" value="Cu_Am_ox_TPQ-bd"/>
</dbReference>
<dbReference type="PANTHER" id="PTHR10638">
    <property type="entry name" value="COPPER AMINE OXIDASE"/>
    <property type="match status" value="1"/>
</dbReference>
<dbReference type="GO" id="GO:0005886">
    <property type="term" value="C:plasma membrane"/>
    <property type="evidence" value="ECO:0007669"/>
    <property type="project" value="TreeGrafter"/>
</dbReference>
<dbReference type="Pfam" id="PF09248">
    <property type="entry name" value="DUF1965"/>
    <property type="match status" value="1"/>
</dbReference>
<comment type="caution">
    <text evidence="13">The sequence shown here is derived from an EMBL/GenBank/DDBJ whole genome shotgun (WGS) entry which is preliminary data.</text>
</comment>
<proteinExistence type="inferred from homology"/>
<evidence type="ECO:0000256" key="7">
    <source>
        <dbReference type="PIRSR" id="PIRSR600269-50"/>
    </source>
</evidence>
<feature type="domain" description="Copper amine oxidase N2-terminal" evidence="11">
    <location>
        <begin position="81"/>
        <end position="148"/>
    </location>
</feature>
<dbReference type="InterPro" id="IPR015328">
    <property type="entry name" value="DUF1965"/>
</dbReference>
<evidence type="ECO:0000259" key="12">
    <source>
        <dbReference type="Pfam" id="PF09248"/>
    </source>
</evidence>
<evidence type="ECO:0000256" key="8">
    <source>
        <dbReference type="PIRSR" id="PIRSR600269-51"/>
    </source>
</evidence>
<dbReference type="Pfam" id="PF02727">
    <property type="entry name" value="Cu_amine_oxidN2"/>
    <property type="match status" value="1"/>
</dbReference>
<dbReference type="EMBL" id="ML978121">
    <property type="protein sequence ID" value="KAF2105040.1"/>
    <property type="molecule type" value="Genomic_DNA"/>
</dbReference>
<evidence type="ECO:0000256" key="2">
    <source>
        <dbReference type="ARBA" id="ARBA00007983"/>
    </source>
</evidence>
<dbReference type="Gene3D" id="2.70.98.20">
    <property type="entry name" value="Copper amine oxidase, catalytic domain"/>
    <property type="match status" value="1"/>
</dbReference>
<evidence type="ECO:0000256" key="5">
    <source>
        <dbReference type="ARBA" id="ARBA00023002"/>
    </source>
</evidence>
<feature type="domain" description="Copper amine oxidase catalytic" evidence="10">
    <location>
        <begin position="319"/>
        <end position="729"/>
    </location>
</feature>
<feature type="active site" description="Proton acceptor" evidence="7">
    <location>
        <position position="393"/>
    </location>
</feature>
<keyword evidence="5 9" id="KW-0560">Oxidoreductase</keyword>
<sequence>MTLLGRHAILASSAFLFLFVVLFTFRPVFKLPEHPYQASRPTPDTCHRCSAPRKNIWADLSEGEADELLEYLYSGPNDLNLTRSEKATAWDNHVAFVEVLPPNKTDAIKYLEGTDAPPARWARISVNNGSTEQAGIYQYMVGPLPTTQETIIQPLLYCYNSGRHYVRNPLPNMEDITEWFAATGEELSDIMDDLIPGVRNPSNLPDAPPLMGVTRPAVFNDDGVVVSWAQVHGPGVRFDAWSLNPQGIYCKFEIAGRDKSQWKITQWYYNGEFYNSTQDFRQAWKEPGFKKLPPNHDGKWTAAQPDQQGLASRAEAGPVMVQPAGGRFAVDEREKFVSWMGFEFYLSTMQATALSLWDIKFRGDRVIYEITLQEAFAHYAGADPMQAGMIWLDTLFGMGFNMYELVPGYDCPPYATYLSTSFQQKDKTVFRNNSICIFEYTADHPLQRHTTPRQTTISRNTYLVVRSVSTVGNYDYTIDYQFYLDGTIEVKLRASGYIFGAYHPQNSKAKRDILQYTYGYQVHDQVATSMHDHGISFKADVDVAGSANSMVKLDIAPYTHQYDFDSDPRNTMRLKQSTLEKEQGFNWPPNANAMYIILNNDTTNSWGEKRGYRITPGTGMGIPPHLTVKDSTAMGNAAKWSDKDLWVLRQKDGERRGASEYNAMEPLDPLIDFSKMVDDEGIVQEDLVVYFTLGTHHISHSGDIPNTLMHTSATSVIFTPHNFHDRDPSRESAQGVRLDLNGAGKGANVTYFGARYEKGVKLDLVSLPISHGKNCQRVRSREC</sequence>
<dbReference type="Proteomes" id="UP000799772">
    <property type="component" value="Unassembled WGS sequence"/>
</dbReference>
<reference evidence="13" key="1">
    <citation type="journal article" date="2020" name="Stud. Mycol.">
        <title>101 Dothideomycetes genomes: a test case for predicting lifestyles and emergence of pathogens.</title>
        <authorList>
            <person name="Haridas S."/>
            <person name="Albert R."/>
            <person name="Binder M."/>
            <person name="Bloem J."/>
            <person name="Labutti K."/>
            <person name="Salamov A."/>
            <person name="Andreopoulos B."/>
            <person name="Baker S."/>
            <person name="Barry K."/>
            <person name="Bills G."/>
            <person name="Bluhm B."/>
            <person name="Cannon C."/>
            <person name="Castanera R."/>
            <person name="Culley D."/>
            <person name="Daum C."/>
            <person name="Ezra D."/>
            <person name="Gonzalez J."/>
            <person name="Henrissat B."/>
            <person name="Kuo A."/>
            <person name="Liang C."/>
            <person name="Lipzen A."/>
            <person name="Lutzoni F."/>
            <person name="Magnuson J."/>
            <person name="Mondo S."/>
            <person name="Nolan M."/>
            <person name="Ohm R."/>
            <person name="Pangilinan J."/>
            <person name="Park H.-J."/>
            <person name="Ramirez L."/>
            <person name="Alfaro M."/>
            <person name="Sun H."/>
            <person name="Tritt A."/>
            <person name="Yoshinaga Y."/>
            <person name="Zwiers L.-H."/>
            <person name="Turgeon B."/>
            <person name="Goodwin S."/>
            <person name="Spatafora J."/>
            <person name="Crous P."/>
            <person name="Grigoriev I."/>
        </authorList>
    </citation>
    <scope>NUCLEOTIDE SEQUENCE</scope>
    <source>
        <strain evidence="13">CBS 133067</strain>
    </source>
</reference>
<dbReference type="InterPro" id="IPR000269">
    <property type="entry name" value="Cu_amine_oxidase"/>
</dbReference>
<dbReference type="InterPro" id="IPR016182">
    <property type="entry name" value="Cu_amine_oxidase_N-reg"/>
</dbReference>
<feature type="modified residue" description="2',4',5'-topaquinone" evidence="8">
    <location>
        <position position="474"/>
    </location>
</feature>
<dbReference type="InterPro" id="IPR036460">
    <property type="entry name" value="Cu_amine_oxidase_C_sf"/>
</dbReference>
<evidence type="ECO:0000256" key="9">
    <source>
        <dbReference type="RuleBase" id="RU000672"/>
    </source>
</evidence>
<dbReference type="Pfam" id="PF01179">
    <property type="entry name" value="Cu_amine_oxid"/>
    <property type="match status" value="1"/>
</dbReference>
<organism evidence="13 14">
    <name type="scientific">Rhizodiscina lignyota</name>
    <dbReference type="NCBI Taxonomy" id="1504668"/>
    <lineage>
        <taxon>Eukaryota</taxon>
        <taxon>Fungi</taxon>
        <taxon>Dikarya</taxon>
        <taxon>Ascomycota</taxon>
        <taxon>Pezizomycotina</taxon>
        <taxon>Dothideomycetes</taxon>
        <taxon>Pleosporomycetidae</taxon>
        <taxon>Aulographales</taxon>
        <taxon>Rhizodiscinaceae</taxon>
        <taxon>Rhizodiscina</taxon>
    </lineage>
</organism>
<dbReference type="GO" id="GO:0005507">
    <property type="term" value="F:copper ion binding"/>
    <property type="evidence" value="ECO:0007669"/>
    <property type="project" value="InterPro"/>
</dbReference>
<evidence type="ECO:0000313" key="13">
    <source>
        <dbReference type="EMBL" id="KAF2105040.1"/>
    </source>
</evidence>
<evidence type="ECO:0000256" key="1">
    <source>
        <dbReference type="ARBA" id="ARBA00001935"/>
    </source>
</evidence>
<dbReference type="OrthoDB" id="3341590at2759"/>
<dbReference type="InterPro" id="IPR015798">
    <property type="entry name" value="Cu_amine_oxidase_C"/>
</dbReference>
<feature type="active site" description="Schiff-base intermediate with substrate; via topaquinone" evidence="7">
    <location>
        <position position="474"/>
    </location>
</feature>
<keyword evidence="3 9" id="KW-0479">Metal-binding</keyword>
<comment type="similarity">
    <text evidence="2 9">Belongs to the copper/topaquinone oxidase family.</text>
</comment>
<gene>
    <name evidence="13" type="ORF">NA57DRAFT_31309</name>
</gene>
<dbReference type="EC" id="1.4.3.-" evidence="9"/>
<evidence type="ECO:0000259" key="11">
    <source>
        <dbReference type="Pfam" id="PF02727"/>
    </source>
</evidence>
<keyword evidence="14" id="KW-1185">Reference proteome</keyword>
<keyword evidence="4 7" id="KW-0801">TPQ</keyword>
<name>A0A9P4MC55_9PEZI</name>
<dbReference type="GO" id="GO:0048038">
    <property type="term" value="F:quinone binding"/>
    <property type="evidence" value="ECO:0007669"/>
    <property type="project" value="InterPro"/>
</dbReference>
<evidence type="ECO:0000259" key="10">
    <source>
        <dbReference type="Pfam" id="PF01179"/>
    </source>
</evidence>
<dbReference type="AlphaFoldDB" id="A0A9P4MC55"/>
<protein>
    <recommendedName>
        <fullName evidence="9">Amine oxidase</fullName>
        <ecNumber evidence="9">1.4.3.-</ecNumber>
    </recommendedName>
</protein>